<feature type="transmembrane region" description="Helical" evidence="1">
    <location>
        <begin position="394"/>
        <end position="418"/>
    </location>
</feature>
<dbReference type="OrthoDB" id="9759330at2"/>
<organism evidence="2 3">
    <name type="scientific">Enhygromyxa salina</name>
    <dbReference type="NCBI Taxonomy" id="215803"/>
    <lineage>
        <taxon>Bacteria</taxon>
        <taxon>Pseudomonadati</taxon>
        <taxon>Myxococcota</taxon>
        <taxon>Polyangia</taxon>
        <taxon>Nannocystales</taxon>
        <taxon>Nannocystaceae</taxon>
        <taxon>Enhygromyxa</taxon>
    </lineage>
</organism>
<dbReference type="Proteomes" id="UP000237968">
    <property type="component" value="Unassembled WGS sequence"/>
</dbReference>
<feature type="transmembrane region" description="Helical" evidence="1">
    <location>
        <begin position="26"/>
        <end position="45"/>
    </location>
</feature>
<feature type="transmembrane region" description="Helical" evidence="1">
    <location>
        <begin position="879"/>
        <end position="898"/>
    </location>
</feature>
<keyword evidence="1" id="KW-0472">Membrane</keyword>
<accession>A0A2S9XIE9</accession>
<dbReference type="PANTHER" id="PTHR32063">
    <property type="match status" value="1"/>
</dbReference>
<protein>
    <submittedName>
        <fullName evidence="2">Swarming motility protein SwrC</fullName>
    </submittedName>
</protein>
<feature type="transmembrane region" description="Helical" evidence="1">
    <location>
        <begin position="905"/>
        <end position="923"/>
    </location>
</feature>
<gene>
    <name evidence="2" type="primary">swrC_2</name>
    <name evidence="2" type="ORF">ENSA5_48400</name>
</gene>
<dbReference type="InterPro" id="IPR001036">
    <property type="entry name" value="Acrflvin-R"/>
</dbReference>
<dbReference type="AlphaFoldDB" id="A0A2S9XIE9"/>
<dbReference type="PRINTS" id="PR00702">
    <property type="entry name" value="ACRIFLAVINRP"/>
</dbReference>
<feature type="transmembrane region" description="Helical" evidence="1">
    <location>
        <begin position="935"/>
        <end position="956"/>
    </location>
</feature>
<dbReference type="SUPFAM" id="SSF82693">
    <property type="entry name" value="Multidrug efflux transporter AcrB pore domain, PN1, PN2, PC1 and PC2 subdomains"/>
    <property type="match status" value="2"/>
</dbReference>
<dbReference type="Pfam" id="PF00873">
    <property type="entry name" value="ACR_tran"/>
    <property type="match status" value="1"/>
</dbReference>
<name>A0A2S9XIE9_9BACT</name>
<keyword evidence="3" id="KW-1185">Reference proteome</keyword>
<feature type="transmembrane region" description="Helical" evidence="1">
    <location>
        <begin position="472"/>
        <end position="499"/>
    </location>
</feature>
<feature type="transmembrane region" description="Helical" evidence="1">
    <location>
        <begin position="1016"/>
        <end position="1035"/>
    </location>
</feature>
<evidence type="ECO:0000313" key="2">
    <source>
        <dbReference type="EMBL" id="PRP92658.1"/>
    </source>
</evidence>
<dbReference type="GO" id="GO:0042910">
    <property type="term" value="F:xenobiotic transmembrane transporter activity"/>
    <property type="evidence" value="ECO:0007669"/>
    <property type="project" value="TreeGrafter"/>
</dbReference>
<proteinExistence type="predicted"/>
<dbReference type="Gene3D" id="3.30.2090.10">
    <property type="entry name" value="Multidrug efflux transporter AcrB TolC docking domain, DN and DC subdomains"/>
    <property type="match status" value="2"/>
</dbReference>
<dbReference type="Gene3D" id="1.20.1640.10">
    <property type="entry name" value="Multidrug efflux transporter AcrB transmembrane domain"/>
    <property type="match status" value="2"/>
</dbReference>
<keyword evidence="1" id="KW-1133">Transmembrane helix</keyword>
<dbReference type="EMBL" id="PVNK01000207">
    <property type="protein sequence ID" value="PRP92658.1"/>
    <property type="molecule type" value="Genomic_DNA"/>
</dbReference>
<reference evidence="2 3" key="1">
    <citation type="submission" date="2018-03" db="EMBL/GenBank/DDBJ databases">
        <title>Draft Genome Sequences of the Obligatory Marine Myxobacteria Enhygromyxa salina SWB005.</title>
        <authorList>
            <person name="Poehlein A."/>
            <person name="Moghaddam J.A."/>
            <person name="Harms H."/>
            <person name="Alanjari M."/>
            <person name="Koenig G.M."/>
            <person name="Daniel R."/>
            <person name="Schaeberle T.F."/>
        </authorList>
    </citation>
    <scope>NUCLEOTIDE SEQUENCE [LARGE SCALE GENOMIC DNA]</scope>
    <source>
        <strain evidence="2 3">SWB005</strain>
    </source>
</reference>
<dbReference type="SUPFAM" id="SSF82866">
    <property type="entry name" value="Multidrug efflux transporter AcrB transmembrane domain"/>
    <property type="match status" value="2"/>
</dbReference>
<dbReference type="Gene3D" id="3.30.70.1320">
    <property type="entry name" value="Multidrug efflux transporter AcrB pore domain like"/>
    <property type="match status" value="1"/>
</dbReference>
<keyword evidence="1" id="KW-0812">Transmembrane</keyword>
<comment type="caution">
    <text evidence="2">The sequence shown here is derived from an EMBL/GenBank/DDBJ whole genome shotgun (WGS) entry which is preliminary data.</text>
</comment>
<dbReference type="Gene3D" id="3.30.70.1430">
    <property type="entry name" value="Multidrug efflux transporter AcrB pore domain"/>
    <property type="match status" value="2"/>
</dbReference>
<dbReference type="RefSeq" id="WP_106394091.1">
    <property type="nucleotide sequence ID" value="NZ_PVNK01000207.1"/>
</dbReference>
<evidence type="ECO:0000256" key="1">
    <source>
        <dbReference type="SAM" id="Phobius"/>
    </source>
</evidence>
<feature type="transmembrane region" description="Helical" evidence="1">
    <location>
        <begin position="977"/>
        <end position="996"/>
    </location>
</feature>
<sequence length="1064" mass="117390">MGERPPHHLRENPVVRVALSRPITMLMVFASVLVLGVIAVINIPLELIPSGAAAPFLSVEIPYSNATAQDVEDKITRPLEAELATTPRLDELSATSSSSRARVNLVFDQDADMDVAYREVRDRIARVRGDLPDDVKQINIQKHSAENIATAFYGVSWPEGLDNPRDIIDRRLMRRLERIEGVGMVNAWGQADREIRIEVDRELAEAANLNIFELAQRLSAAHFNLASGTLEESEGKYLLRSMAEFQSLDELGEVIVGANDLRLDDIADVIYEFPKQESFDRYNGRESMALFVIKESQANTVEVSERVKAEVAEAMKDPALAPFEIMPIFIQGNTIVTGLRQVVESGLQGGILALFVLLFFLRRLRLTVVIALAIPLSMFMSLPFMYFSDQTINLVSLIGLMICIGLVVDNSVVVAENIARYRGRGVSRFAAALHGTSEVALPITLATATTMVVFLPAALMSSGSTQFFMVRMVTPVCVSLLASLFVALVLIPMAAAFLLDRDLFADADPGTLRGRLMAADRWWKAKLTWLYDKTFGRLGLLYGELLRLSLRRRVDVVLIGLLAMASLAVPANPETGVRRAGDQNMGGRQVRVTYTMPQDVSLEEADVFFRELERWFADNRESWNVNGEFVQVEPGFASVQFFFNPPRDGDPPYRETGKEIFEQMPEPPGWTKRSKFAESDGGATNSFPVFIYGDDHRTVQDVKTALSTELEKVDGVISVLGNARDDSQRDELALSLDPVMAERLGVSAGMVGNTVAYALRGSPLPRFHGEDREIDVWIRYEEADREELDDLLEFKVPTAAGTAVPIRTVTNKDVQKGETVLVRNNKRVAALIELELEPDDRQATVAALQAFLKAYELPPGVSFDGDQEARKIDDSTTDLILAMALACVFIFLIMGFLFESFVLPLSVLPAIPLSFVGVWWFLYLTNSDLDPLAGIGLLLLLGVVVNNAIVLVDFINGAREQGLDRTEAIVEAGVQRFRPIFMTALTTVGGMLPLAFADAPAEGIPYGPFGKTLVGGMTTATILTLIVVPVSYTAFDDLRELVQGWFARVFRKSAPSPAEKPSEP</sequence>
<feature type="transmembrane region" description="Helical" evidence="1">
    <location>
        <begin position="368"/>
        <end position="388"/>
    </location>
</feature>
<dbReference type="InterPro" id="IPR027463">
    <property type="entry name" value="AcrB_DN_DC_subdom"/>
</dbReference>
<feature type="transmembrane region" description="Helical" evidence="1">
    <location>
        <begin position="345"/>
        <end position="361"/>
    </location>
</feature>
<dbReference type="GO" id="GO:0005886">
    <property type="term" value="C:plasma membrane"/>
    <property type="evidence" value="ECO:0007669"/>
    <property type="project" value="TreeGrafter"/>
</dbReference>
<evidence type="ECO:0000313" key="3">
    <source>
        <dbReference type="Proteomes" id="UP000237968"/>
    </source>
</evidence>
<dbReference type="SUPFAM" id="SSF82714">
    <property type="entry name" value="Multidrug efflux transporter AcrB TolC docking domain, DN and DC subdomains"/>
    <property type="match status" value="2"/>
</dbReference>
<dbReference type="Gene3D" id="3.30.70.1440">
    <property type="entry name" value="Multidrug efflux transporter AcrB pore domain"/>
    <property type="match status" value="1"/>
</dbReference>
<dbReference type="PANTHER" id="PTHR32063:SF73">
    <property type="entry name" value="RND SUPERFAMILY EFFLUX PUMP PERMEASE COMPONENT 1"/>
    <property type="match status" value="1"/>
</dbReference>